<proteinExistence type="evidence at transcript level"/>
<dbReference type="AlphaFoldDB" id="A0A291C2M7"/>
<organism evidence="4">
    <name type="scientific">Conus praecellens</name>
    <name type="common">Admirable cone</name>
    <dbReference type="NCBI Taxonomy" id="128530"/>
    <lineage>
        <taxon>Eukaryota</taxon>
        <taxon>Metazoa</taxon>
        <taxon>Spiralia</taxon>
        <taxon>Lophotrochozoa</taxon>
        <taxon>Mollusca</taxon>
        <taxon>Gastropoda</taxon>
        <taxon>Caenogastropoda</taxon>
        <taxon>Neogastropoda</taxon>
        <taxon>Conoidea</taxon>
        <taxon>Conidae</taxon>
        <taxon>Conus</taxon>
        <taxon>Turriconus</taxon>
    </lineage>
</organism>
<evidence type="ECO:0000256" key="3">
    <source>
        <dbReference type="SAM" id="SignalP"/>
    </source>
</evidence>
<dbReference type="GO" id="GO:0008200">
    <property type="term" value="F:ion channel inhibitor activity"/>
    <property type="evidence" value="ECO:0007669"/>
    <property type="project" value="InterPro"/>
</dbReference>
<dbReference type="GO" id="GO:0005576">
    <property type="term" value="C:extracellular region"/>
    <property type="evidence" value="ECO:0007669"/>
    <property type="project" value="UniProtKB-SubCell"/>
</dbReference>
<keyword evidence="2" id="KW-0964">Secreted</keyword>
<evidence type="ECO:0000313" key="4">
    <source>
        <dbReference type="EMBL" id="ATF27719.1"/>
    </source>
</evidence>
<reference evidence="4" key="2">
    <citation type="submission" date="2017-07" db="EMBL/GenBank/DDBJ databases">
        <authorList>
            <person name="Sun Z.S."/>
            <person name="Albrecht U."/>
            <person name="Echele G."/>
            <person name="Lee C.C."/>
        </authorList>
    </citation>
    <scope>NUCLEOTIDE SEQUENCE</scope>
    <source>
        <strain evidence="4">O2_Ps7.8</strain>
    </source>
</reference>
<reference evidence="4" key="1">
    <citation type="journal article" date="2017" name="Genome Biol. Evol.">
        <title>Divergence of the Venom Exogene Repertoire in Two Sister Species of Turriconus.</title>
        <authorList>
            <person name="Li Q."/>
            <person name="Barghi N."/>
            <person name="Lu A."/>
            <person name="Fedosov A.E."/>
            <person name="Bandyopadhyay P.K."/>
            <person name="Lluisma A.O."/>
            <person name="Concepcion G.P."/>
            <person name="Yandell M."/>
            <person name="Olivera B.M."/>
            <person name="Safavi-Hemami H."/>
        </authorList>
    </citation>
    <scope>NUCLEOTIDE SEQUENCE</scope>
    <source>
        <strain evidence="4">O2_Ps7.8</strain>
    </source>
</reference>
<feature type="signal peptide" evidence="3">
    <location>
        <begin position="1"/>
        <end position="19"/>
    </location>
</feature>
<name>A0A291C2M7_CONPC</name>
<keyword evidence="3" id="KW-0732">Signal</keyword>
<sequence length="82" mass="8888">MEKLTILLLVAAVLVSTQALIQGGGEKSQKAKINFLTARKLSGNRQIRGECRDWLSYCTSSSACCDPFECLSGLCDYLSIGI</sequence>
<feature type="chain" id="PRO_5013194438" evidence="3">
    <location>
        <begin position="20"/>
        <end position="82"/>
    </location>
</feature>
<protein>
    <submittedName>
        <fullName evidence="4">Conotoxin</fullName>
    </submittedName>
</protein>
<evidence type="ECO:0000256" key="2">
    <source>
        <dbReference type="ARBA" id="ARBA00022525"/>
    </source>
</evidence>
<accession>A0A291C2M7</accession>
<dbReference type="EMBL" id="MF576885">
    <property type="protein sequence ID" value="ATF27719.1"/>
    <property type="molecule type" value="mRNA"/>
</dbReference>
<dbReference type="InterPro" id="IPR004214">
    <property type="entry name" value="Conotoxin"/>
</dbReference>
<comment type="subcellular location">
    <subcellularLocation>
        <location evidence="1">Secreted</location>
    </subcellularLocation>
</comment>
<evidence type="ECO:0000256" key="1">
    <source>
        <dbReference type="ARBA" id="ARBA00004613"/>
    </source>
</evidence>
<dbReference type="Pfam" id="PF02950">
    <property type="entry name" value="Conotoxin"/>
    <property type="match status" value="1"/>
</dbReference>